<dbReference type="OrthoDB" id="9798250at2"/>
<reference evidence="1 2" key="1">
    <citation type="journal article" date="2013" name="Genome Announc.">
        <title>Draft Genome Sequence of the Moderately Halophilic Bacterium Marinobacter lipolyticus Strain SM19.</title>
        <authorList>
            <person name="Papke R.T."/>
            <person name="de la Haba R.R."/>
            <person name="Infante-Dominguez C."/>
            <person name="Perez D."/>
            <person name="Sanchez-Porro C."/>
            <person name="Lapierre P."/>
            <person name="Ventosa A."/>
        </authorList>
    </citation>
    <scope>NUCLEOTIDE SEQUENCE [LARGE SCALE GENOMIC DNA]</scope>
    <source>
        <strain evidence="1 2">SM19</strain>
    </source>
</reference>
<dbReference type="InterPro" id="IPR018641">
    <property type="entry name" value="Trfase_1_rSAM/seldom-assoc"/>
</dbReference>
<dbReference type="STRING" id="1318628.MARLIPOL_17014"/>
<dbReference type="NCBIfam" id="TIGR04282">
    <property type="entry name" value="glyco_like_cofC"/>
    <property type="match status" value="1"/>
</dbReference>
<dbReference type="PANTHER" id="PTHR36529">
    <property type="entry name" value="SLL1095 PROTEIN"/>
    <property type="match status" value="1"/>
</dbReference>
<dbReference type="Proteomes" id="UP000016540">
    <property type="component" value="Unassembled WGS sequence"/>
</dbReference>
<accession>R8AWZ1</accession>
<dbReference type="AlphaFoldDB" id="R8AWZ1"/>
<dbReference type="HOGENOM" id="CLU_075662_2_0_6"/>
<dbReference type="PATRIC" id="fig|1318628.3.peg.3399"/>
<dbReference type="InterPro" id="IPR029044">
    <property type="entry name" value="Nucleotide-diphossugar_trans"/>
</dbReference>
<dbReference type="Pfam" id="PF09837">
    <property type="entry name" value="DUF2064"/>
    <property type="match status" value="1"/>
</dbReference>
<dbReference type="SUPFAM" id="SSF53448">
    <property type="entry name" value="Nucleotide-diphospho-sugar transferases"/>
    <property type="match status" value="1"/>
</dbReference>
<sequence length="212" mass="22845">MPKSPESSVLVMQFSKWPEEGRVKTRLMPALGASGALAAHVRLSLEVLDNLIASGFPIQFWWDRALDHAPEAAAPVLSKLDLAQITTGIQQGENLGQRMEAALAQVLENHDKALVVGSDCPSVDPDYVRQAVAELDMSDVVLGPSNDGGYVMIGARRVVAGMLDGVNWGTGSVLDQTCTRMAGLGLSVSLLPPRWDVDEPEDWQRFLNQSPG</sequence>
<dbReference type="EMBL" id="ASAD01000022">
    <property type="protein sequence ID" value="EON90841.1"/>
    <property type="molecule type" value="Genomic_DNA"/>
</dbReference>
<evidence type="ECO:0008006" key="3">
    <source>
        <dbReference type="Google" id="ProtNLM"/>
    </source>
</evidence>
<dbReference type="PANTHER" id="PTHR36529:SF1">
    <property type="entry name" value="GLYCOSYLTRANSFERASE"/>
    <property type="match status" value="1"/>
</dbReference>
<evidence type="ECO:0000313" key="2">
    <source>
        <dbReference type="Proteomes" id="UP000016540"/>
    </source>
</evidence>
<evidence type="ECO:0000313" key="1">
    <source>
        <dbReference type="EMBL" id="EON90841.1"/>
    </source>
</evidence>
<keyword evidence="2" id="KW-1185">Reference proteome</keyword>
<proteinExistence type="predicted"/>
<dbReference type="eggNOG" id="COG3222">
    <property type="taxonomic scope" value="Bacteria"/>
</dbReference>
<dbReference type="RefSeq" id="WP_012139617.1">
    <property type="nucleotide sequence ID" value="NZ_KE007329.1"/>
</dbReference>
<organism evidence="1 2">
    <name type="scientific">Marinobacter lipolyticus SM19</name>
    <dbReference type="NCBI Taxonomy" id="1318628"/>
    <lineage>
        <taxon>Bacteria</taxon>
        <taxon>Pseudomonadati</taxon>
        <taxon>Pseudomonadota</taxon>
        <taxon>Gammaproteobacteria</taxon>
        <taxon>Pseudomonadales</taxon>
        <taxon>Marinobacteraceae</taxon>
        <taxon>Marinobacter</taxon>
    </lineage>
</organism>
<protein>
    <recommendedName>
        <fullName evidence="3">Glycosyltransferase</fullName>
    </recommendedName>
</protein>
<comment type="caution">
    <text evidence="1">The sequence shown here is derived from an EMBL/GenBank/DDBJ whole genome shotgun (WGS) entry which is preliminary data.</text>
</comment>
<gene>
    <name evidence="1" type="ORF">MARLIPOL_17014</name>
</gene>
<dbReference type="Gene3D" id="3.90.550.10">
    <property type="entry name" value="Spore Coat Polysaccharide Biosynthesis Protein SpsA, Chain A"/>
    <property type="match status" value="1"/>
</dbReference>
<name>R8AWZ1_9GAMM</name>